<accession>A0ABX2IU52</accession>
<comment type="caution">
    <text evidence="2">The sequence shown here is derived from an EMBL/GenBank/DDBJ whole genome shotgun (WGS) entry which is preliminary data.</text>
</comment>
<protein>
    <submittedName>
        <fullName evidence="2">Uncharacterized protein</fullName>
    </submittedName>
</protein>
<reference evidence="2 3" key="1">
    <citation type="submission" date="2020-06" db="EMBL/GenBank/DDBJ databases">
        <title>Sulfitobacter algicola sp. nov., isolated from green algae.</title>
        <authorList>
            <person name="Wang C."/>
        </authorList>
    </citation>
    <scope>NUCLEOTIDE SEQUENCE [LARGE SCALE GENOMIC DNA]</scope>
    <source>
        <strain evidence="2 3">1151</strain>
    </source>
</reference>
<evidence type="ECO:0000313" key="3">
    <source>
        <dbReference type="Proteomes" id="UP000777935"/>
    </source>
</evidence>
<sequence length="115" mass="12995">MPILLQTIFFLLLALMPFRWPTLFLWCIAACFLGLGFFQEYLTQTPDISPGAIGKSTVLSWYAVTGWSLFVVTVIQLIRWYPGPGQAALPYRLYLKKVVPPAFGVAMVPTLFMVF</sequence>
<name>A0ABX2IU52_9RHOB</name>
<evidence type="ECO:0000256" key="1">
    <source>
        <dbReference type="SAM" id="Phobius"/>
    </source>
</evidence>
<dbReference type="EMBL" id="JABUFE010000003">
    <property type="protein sequence ID" value="NSX54367.1"/>
    <property type="molecule type" value="Genomic_DNA"/>
</dbReference>
<proteinExistence type="predicted"/>
<feature type="transmembrane region" description="Helical" evidence="1">
    <location>
        <begin position="20"/>
        <end position="38"/>
    </location>
</feature>
<dbReference type="Proteomes" id="UP000777935">
    <property type="component" value="Unassembled WGS sequence"/>
</dbReference>
<dbReference type="RefSeq" id="WP_174136355.1">
    <property type="nucleotide sequence ID" value="NZ_JABUFE010000003.1"/>
</dbReference>
<feature type="transmembrane region" description="Helical" evidence="1">
    <location>
        <begin position="59"/>
        <end position="78"/>
    </location>
</feature>
<keyword evidence="3" id="KW-1185">Reference proteome</keyword>
<keyword evidence="1" id="KW-1133">Transmembrane helix</keyword>
<keyword evidence="1" id="KW-0472">Membrane</keyword>
<gene>
    <name evidence="2" type="ORF">HRQ87_06090</name>
</gene>
<organism evidence="2 3">
    <name type="scientific">Parasulfitobacter algicola</name>
    <dbReference type="NCBI Taxonomy" id="2614809"/>
    <lineage>
        <taxon>Bacteria</taxon>
        <taxon>Pseudomonadati</taxon>
        <taxon>Pseudomonadota</taxon>
        <taxon>Alphaproteobacteria</taxon>
        <taxon>Rhodobacterales</taxon>
        <taxon>Roseobacteraceae</taxon>
        <taxon>Parasulfitobacter</taxon>
    </lineage>
</organism>
<keyword evidence="1" id="KW-0812">Transmembrane</keyword>
<evidence type="ECO:0000313" key="2">
    <source>
        <dbReference type="EMBL" id="NSX54367.1"/>
    </source>
</evidence>